<dbReference type="EMBL" id="NTYW01000014">
    <property type="protein sequence ID" value="PES37254.1"/>
    <property type="molecule type" value="Genomic_DNA"/>
</dbReference>
<keyword evidence="1" id="KW-0472">Membrane</keyword>
<accession>A0AAE5P834</accession>
<reference evidence="2 3" key="1">
    <citation type="submission" date="2017-09" db="EMBL/GenBank/DDBJ databases">
        <title>Large-scale bioinformatics analysis of Bacillus genomes uncovers conserved roles of natural products in bacterial physiology.</title>
        <authorList>
            <consortium name="Agbiome Team Llc"/>
            <person name="Bleich R.M."/>
            <person name="Kirk G.J."/>
            <person name="Santa Maria K.C."/>
            <person name="Allen S.E."/>
            <person name="Farag S."/>
            <person name="Shank E.A."/>
            <person name="Bowers A."/>
        </authorList>
    </citation>
    <scope>NUCLEOTIDE SEQUENCE [LARGE SCALE GENOMIC DNA]</scope>
    <source>
        <strain evidence="2 3">AFS003013</strain>
    </source>
</reference>
<gene>
    <name evidence="2" type="ORF">CN497_15455</name>
</gene>
<evidence type="ECO:0000313" key="3">
    <source>
        <dbReference type="Proteomes" id="UP000220341"/>
    </source>
</evidence>
<organism evidence="2 3">
    <name type="scientific">Priestia megaterium</name>
    <name type="common">Bacillus megaterium</name>
    <dbReference type="NCBI Taxonomy" id="1404"/>
    <lineage>
        <taxon>Bacteria</taxon>
        <taxon>Bacillati</taxon>
        <taxon>Bacillota</taxon>
        <taxon>Bacilli</taxon>
        <taxon>Bacillales</taxon>
        <taxon>Bacillaceae</taxon>
        <taxon>Priestia</taxon>
    </lineage>
</organism>
<dbReference type="Proteomes" id="UP000220341">
    <property type="component" value="Unassembled WGS sequence"/>
</dbReference>
<comment type="caution">
    <text evidence="2">The sequence shown here is derived from an EMBL/GenBank/DDBJ whole genome shotgun (WGS) entry which is preliminary data.</text>
</comment>
<feature type="transmembrane region" description="Helical" evidence="1">
    <location>
        <begin position="44"/>
        <end position="66"/>
    </location>
</feature>
<proteinExistence type="predicted"/>
<sequence>MFTSGILILRSVLYKGLYIHYKEYGSNSKYYKERFVLKILYKELLRFLFLAYQHLVVIFIIAQVIYSC</sequence>
<evidence type="ECO:0000313" key="2">
    <source>
        <dbReference type="EMBL" id="PES37254.1"/>
    </source>
</evidence>
<keyword evidence="1" id="KW-0812">Transmembrane</keyword>
<protein>
    <submittedName>
        <fullName evidence="2">Uncharacterized protein</fullName>
    </submittedName>
</protein>
<dbReference type="AlphaFoldDB" id="A0AAE5P834"/>
<keyword evidence="1" id="KW-1133">Transmembrane helix</keyword>
<evidence type="ECO:0000256" key="1">
    <source>
        <dbReference type="SAM" id="Phobius"/>
    </source>
</evidence>
<name>A0AAE5P834_PRIMG</name>